<dbReference type="InterPro" id="IPR051510">
    <property type="entry name" value="SKI8"/>
</dbReference>
<keyword evidence="1 3" id="KW-0853">WD repeat</keyword>
<dbReference type="AlphaFoldDB" id="A0AAN7WM73"/>
<dbReference type="Pfam" id="PF00400">
    <property type="entry name" value="WD40"/>
    <property type="match status" value="2"/>
</dbReference>
<evidence type="ECO:0000256" key="3">
    <source>
        <dbReference type="PROSITE-ProRule" id="PRU00221"/>
    </source>
</evidence>
<dbReference type="InterPro" id="IPR019775">
    <property type="entry name" value="WD40_repeat_CS"/>
</dbReference>
<dbReference type="PANTHER" id="PTHR44090:SF1">
    <property type="entry name" value="SUPERKILLER COMPLEX PROTEIN 8"/>
    <property type="match status" value="1"/>
</dbReference>
<keyword evidence="5" id="KW-1185">Reference proteome</keyword>
<feature type="repeat" description="WD" evidence="3">
    <location>
        <begin position="318"/>
        <end position="359"/>
    </location>
</feature>
<comment type="caution">
    <text evidence="4">The sequence shown here is derived from an EMBL/GenBank/DDBJ whole genome shotgun (WGS) entry which is preliminary data.</text>
</comment>
<dbReference type="SUPFAM" id="SSF50978">
    <property type="entry name" value="WD40 repeat-like"/>
    <property type="match status" value="1"/>
</dbReference>
<name>A0AAN7WM73_9SACH</name>
<dbReference type="Proteomes" id="UP001306508">
    <property type="component" value="Unassembled WGS sequence"/>
</dbReference>
<dbReference type="InterPro" id="IPR036322">
    <property type="entry name" value="WD40_repeat_dom_sf"/>
</dbReference>
<protein>
    <submittedName>
        <fullName evidence="4">Uncharacterized protein</fullName>
    </submittedName>
</protein>
<organism evidence="4 5">
    <name type="scientific">Arxiozyma heterogenica</name>
    <dbReference type="NCBI Taxonomy" id="278026"/>
    <lineage>
        <taxon>Eukaryota</taxon>
        <taxon>Fungi</taxon>
        <taxon>Dikarya</taxon>
        <taxon>Ascomycota</taxon>
        <taxon>Saccharomycotina</taxon>
        <taxon>Saccharomycetes</taxon>
        <taxon>Saccharomycetales</taxon>
        <taxon>Saccharomycetaceae</taxon>
        <taxon>Arxiozyma</taxon>
    </lineage>
</organism>
<dbReference type="GO" id="GO:0032991">
    <property type="term" value="C:protein-containing complex"/>
    <property type="evidence" value="ECO:0007669"/>
    <property type="project" value="UniProtKB-ARBA"/>
</dbReference>
<evidence type="ECO:0000313" key="5">
    <source>
        <dbReference type="Proteomes" id="UP001306508"/>
    </source>
</evidence>
<reference evidence="5" key="1">
    <citation type="submission" date="2023-07" db="EMBL/GenBank/DDBJ databases">
        <title>A draft genome of Kazachstania heterogenica Y-27499.</title>
        <authorList>
            <person name="Donic C."/>
            <person name="Kralova J.S."/>
            <person name="Fidel L."/>
            <person name="Ben-Dor S."/>
            <person name="Jung S."/>
        </authorList>
    </citation>
    <scope>NUCLEOTIDE SEQUENCE [LARGE SCALE GENOMIC DNA]</scope>
    <source>
        <strain evidence="5">Y27499</strain>
    </source>
</reference>
<accession>A0AAN7WM73</accession>
<dbReference type="GO" id="GO:0005634">
    <property type="term" value="C:nucleus"/>
    <property type="evidence" value="ECO:0007669"/>
    <property type="project" value="TreeGrafter"/>
</dbReference>
<dbReference type="PROSITE" id="PS50082">
    <property type="entry name" value="WD_REPEATS_2"/>
    <property type="match status" value="1"/>
</dbReference>
<dbReference type="Gene3D" id="2.130.10.10">
    <property type="entry name" value="YVTN repeat-like/Quinoprotein amine dehydrogenase"/>
    <property type="match status" value="1"/>
</dbReference>
<dbReference type="PROSITE" id="PS00678">
    <property type="entry name" value="WD_REPEATS_1"/>
    <property type="match status" value="1"/>
</dbReference>
<dbReference type="InterPro" id="IPR015943">
    <property type="entry name" value="WD40/YVTN_repeat-like_dom_sf"/>
</dbReference>
<dbReference type="PANTHER" id="PTHR44090">
    <property type="entry name" value="WD REPEAT-CONTAINING PROTEIN 61"/>
    <property type="match status" value="1"/>
</dbReference>
<dbReference type="EMBL" id="JAWIZZ010000036">
    <property type="protein sequence ID" value="KAK5781344.1"/>
    <property type="molecule type" value="Genomic_DNA"/>
</dbReference>
<keyword evidence="2" id="KW-0677">Repeat</keyword>
<evidence type="ECO:0000313" key="4">
    <source>
        <dbReference type="EMBL" id="KAK5781344.1"/>
    </source>
</evidence>
<dbReference type="PROSITE" id="PS50294">
    <property type="entry name" value="WD_REPEATS_REGION"/>
    <property type="match status" value="1"/>
</dbReference>
<gene>
    <name evidence="4" type="ORF">RI543_001185</name>
</gene>
<dbReference type="InterPro" id="IPR001680">
    <property type="entry name" value="WD40_rpt"/>
</dbReference>
<evidence type="ECO:0000256" key="1">
    <source>
        <dbReference type="ARBA" id="ARBA00022574"/>
    </source>
</evidence>
<sequence>MSKVYIPTTNIGKAHDADIYSICVTSPFTITCSGDGTLKLWSNSQPAKTTSENSEDFDSGNISMSLLRVKPDVAQFVDGSGLHHVDAFYSVENNDIGTILIIATVSFSGTIYFYQYDNETRQLILLDSMLTTDELKKSYWSIKWIKSDDLVVSHRFVSCDIKGNTYVWKFQIKNPDTNNLELKLIPQGIIPSNKPVVAMCVDVSAKRGLIATGFANGTVIVSQLATLRPLYTFEGFGIQGIDSTSSNSVRTLQFSPGGTLLAVGNDCGSFGCVTLYETEFGERVGSLTVPLGIESLSSGGSTGNTGSTGGPKKGSIGTFAHNGWVFNLCFNPSGEYLATCGYDAKIRIWDIKTKERVATLNISANDIEIEEDIMLEDEQGDSLNQPPIFDVKYFAKGICSNNRSMENESNEGLCCVCMDRSIRWFREAGK</sequence>
<proteinExistence type="predicted"/>
<dbReference type="SMART" id="SM00320">
    <property type="entry name" value="WD40"/>
    <property type="match status" value="4"/>
</dbReference>
<evidence type="ECO:0000256" key="2">
    <source>
        <dbReference type="ARBA" id="ARBA00022737"/>
    </source>
</evidence>